<organism evidence="3 4">
    <name type="scientific">Cryomorpha ignava</name>
    <dbReference type="NCBI Taxonomy" id="101383"/>
    <lineage>
        <taxon>Bacteria</taxon>
        <taxon>Pseudomonadati</taxon>
        <taxon>Bacteroidota</taxon>
        <taxon>Flavobacteriia</taxon>
        <taxon>Flavobacteriales</taxon>
        <taxon>Cryomorphaceae</taxon>
        <taxon>Cryomorpha</taxon>
    </lineage>
</organism>
<dbReference type="RefSeq" id="WP_163286196.1">
    <property type="nucleotide sequence ID" value="NZ_JAAGVY010000033.1"/>
</dbReference>
<keyword evidence="1" id="KW-0472">Membrane</keyword>
<proteinExistence type="predicted"/>
<dbReference type="Proteomes" id="UP000486602">
    <property type="component" value="Unassembled WGS sequence"/>
</dbReference>
<dbReference type="InterPro" id="IPR012373">
    <property type="entry name" value="Ferrdict_sens_TM"/>
</dbReference>
<dbReference type="PIRSF" id="PIRSF018266">
    <property type="entry name" value="FecR"/>
    <property type="match status" value="1"/>
</dbReference>
<evidence type="ECO:0000313" key="3">
    <source>
        <dbReference type="EMBL" id="NEN24802.1"/>
    </source>
</evidence>
<dbReference type="AlphaFoldDB" id="A0A7K3WV61"/>
<dbReference type="Gene3D" id="3.55.50.30">
    <property type="match status" value="1"/>
</dbReference>
<keyword evidence="4" id="KW-1185">Reference proteome</keyword>
<evidence type="ECO:0000256" key="1">
    <source>
        <dbReference type="SAM" id="Phobius"/>
    </source>
</evidence>
<dbReference type="InterPro" id="IPR006860">
    <property type="entry name" value="FecR"/>
</dbReference>
<feature type="domain" description="FecR protein" evidence="2">
    <location>
        <begin position="80"/>
        <end position="167"/>
    </location>
</feature>
<name>A0A7K3WV61_9FLAO</name>
<dbReference type="Pfam" id="PF04773">
    <property type="entry name" value="FecR"/>
    <property type="match status" value="1"/>
</dbReference>
<evidence type="ECO:0000313" key="4">
    <source>
        <dbReference type="Proteomes" id="UP000486602"/>
    </source>
</evidence>
<keyword evidence="1" id="KW-0812">Transmembrane</keyword>
<comment type="caution">
    <text evidence="3">The sequence shown here is derived from an EMBL/GenBank/DDBJ whole genome shotgun (WGS) entry which is preliminary data.</text>
</comment>
<dbReference type="PANTHER" id="PTHR30273:SF2">
    <property type="entry name" value="PROTEIN FECR"/>
    <property type="match status" value="1"/>
</dbReference>
<feature type="transmembrane region" description="Helical" evidence="1">
    <location>
        <begin position="51"/>
        <end position="72"/>
    </location>
</feature>
<dbReference type="PANTHER" id="PTHR30273">
    <property type="entry name" value="PERIPLASMIC SIGNAL SENSOR AND SIGMA FACTOR ACTIVATOR FECR-RELATED"/>
    <property type="match status" value="1"/>
</dbReference>
<accession>A0A7K3WV61</accession>
<evidence type="ECO:0000259" key="2">
    <source>
        <dbReference type="Pfam" id="PF04773"/>
    </source>
</evidence>
<dbReference type="GO" id="GO:0016989">
    <property type="term" value="F:sigma factor antagonist activity"/>
    <property type="evidence" value="ECO:0007669"/>
    <property type="project" value="TreeGrafter"/>
</dbReference>
<dbReference type="Gene3D" id="2.60.120.1440">
    <property type="match status" value="1"/>
</dbReference>
<keyword evidence="1" id="KW-1133">Transmembrane helix</keyword>
<protein>
    <recommendedName>
        <fullName evidence="2">FecR protein domain-containing protein</fullName>
    </recommendedName>
</protein>
<dbReference type="EMBL" id="JAAGVY010000033">
    <property type="protein sequence ID" value="NEN24802.1"/>
    <property type="molecule type" value="Genomic_DNA"/>
</dbReference>
<reference evidence="3 4" key="1">
    <citation type="submission" date="2020-02" db="EMBL/GenBank/DDBJ databases">
        <title>Out from the shadows clarifying the taxonomy of the family Cryomorphaceae and related taxa by utilizing the GTDB taxonomic framework.</title>
        <authorList>
            <person name="Bowman J.P."/>
        </authorList>
    </citation>
    <scope>NUCLEOTIDE SEQUENCE [LARGE SCALE GENOMIC DNA]</scope>
    <source>
        <strain evidence="3 4">QSSC 1-22</strain>
    </source>
</reference>
<gene>
    <name evidence="3" type="ORF">G3O08_14965</name>
</gene>
<sequence>MSSKSPFEEKLDYCLHESRIPARLSKEEARFQVMNRINVSESGRNVGLPTFLKVAAAVLVLVGGGFVAWYFLGIEVLENNNSGIAEYKLPDGSIVKLNQNSVASYNSSMWFLNREIDLNRGEAFFEVEKGEKFTVETLKGDITVLGTSFNVSLRNENFQVACKSGKVAVKLATGGEPMLLTPGTGIDLAVSKTKLVEIQTASIGQWTIGEFTFENVLVTEVFETIHTQTEYAFEIPEGIDLKYSGQFNLNQPIEEILDIVCIPLNLTYSIDHPAKKISITKI</sequence>